<dbReference type="KEGG" id="ccha:ELD05_04575"/>
<evidence type="ECO:0000256" key="3">
    <source>
        <dbReference type="ARBA" id="ARBA00023014"/>
    </source>
</evidence>
<dbReference type="AlphaFoldDB" id="A0A3T0D4M0"/>
<gene>
    <name evidence="5" type="ORF">ELD05_04575</name>
</gene>
<keyword evidence="3" id="KW-0411">Iron-sulfur</keyword>
<evidence type="ECO:0000256" key="1">
    <source>
        <dbReference type="ARBA" id="ARBA00022723"/>
    </source>
</evidence>
<feature type="domain" description="4Fe-4S ferredoxin-type" evidence="4">
    <location>
        <begin position="38"/>
        <end position="67"/>
    </location>
</feature>
<proteinExistence type="predicted"/>
<dbReference type="SUPFAM" id="SSF54862">
    <property type="entry name" value="4Fe-4S ferredoxins"/>
    <property type="match status" value="1"/>
</dbReference>
<reference evidence="5 6" key="1">
    <citation type="submission" date="2018-12" db="EMBL/GenBank/DDBJ databases">
        <title>Genome sequence from the cellulolytic species, Caldicellulosiruptor changbaiensis.</title>
        <authorList>
            <person name="Blumer-Schuette S.E."/>
            <person name="Mendoza C."/>
        </authorList>
    </citation>
    <scope>NUCLEOTIDE SEQUENCE [LARGE SCALE GENOMIC DNA]</scope>
    <source>
        <strain evidence="5 6">CBS-Z</strain>
    </source>
</reference>
<dbReference type="PROSITE" id="PS51379">
    <property type="entry name" value="4FE4S_FER_2"/>
    <property type="match status" value="1"/>
</dbReference>
<dbReference type="Gene3D" id="3.30.70.20">
    <property type="match status" value="1"/>
</dbReference>
<dbReference type="InterPro" id="IPR017900">
    <property type="entry name" value="4Fe4S_Fe_S_CS"/>
</dbReference>
<keyword evidence="2" id="KW-0408">Iron</keyword>
<organism evidence="5 6">
    <name type="scientific">Caldicellulosiruptor changbaiensis</name>
    <dbReference type="NCBI Taxonomy" id="1222016"/>
    <lineage>
        <taxon>Bacteria</taxon>
        <taxon>Bacillati</taxon>
        <taxon>Bacillota</taxon>
        <taxon>Bacillota incertae sedis</taxon>
        <taxon>Caldicellulosiruptorales</taxon>
        <taxon>Caldicellulosiruptoraceae</taxon>
        <taxon>Caldicellulosiruptor</taxon>
    </lineage>
</organism>
<name>A0A3T0D4M0_9FIRM</name>
<dbReference type="Proteomes" id="UP000282930">
    <property type="component" value="Chromosome"/>
</dbReference>
<dbReference type="RefSeq" id="WP_127351540.1">
    <property type="nucleotide sequence ID" value="NZ_CP034791.1"/>
</dbReference>
<evidence type="ECO:0000256" key="2">
    <source>
        <dbReference type="ARBA" id="ARBA00023004"/>
    </source>
</evidence>
<dbReference type="GO" id="GO:0046872">
    <property type="term" value="F:metal ion binding"/>
    <property type="evidence" value="ECO:0007669"/>
    <property type="project" value="UniProtKB-KW"/>
</dbReference>
<dbReference type="InterPro" id="IPR017896">
    <property type="entry name" value="4Fe4S_Fe-S-bd"/>
</dbReference>
<dbReference type="GO" id="GO:0051536">
    <property type="term" value="F:iron-sulfur cluster binding"/>
    <property type="evidence" value="ECO:0007669"/>
    <property type="project" value="UniProtKB-KW"/>
</dbReference>
<dbReference type="EMBL" id="CP034791">
    <property type="protein sequence ID" value="AZT89983.1"/>
    <property type="molecule type" value="Genomic_DNA"/>
</dbReference>
<protein>
    <submittedName>
        <fullName evidence="5">4Fe-4S ferredoxin</fullName>
    </submittedName>
</protein>
<evidence type="ECO:0000313" key="5">
    <source>
        <dbReference type="EMBL" id="AZT89983.1"/>
    </source>
</evidence>
<dbReference type="PROSITE" id="PS00198">
    <property type="entry name" value="4FE4S_FER_1"/>
    <property type="match status" value="1"/>
</dbReference>
<accession>A0A3T0D4M0</accession>
<keyword evidence="6" id="KW-1185">Reference proteome</keyword>
<sequence length="67" mass="7514">MKKAVLNKDLCDRSPFCPASRSCKFGAIKRKVHGFFDVEIEIDKEKCTGCGVCTRYCPQGAIEIIEE</sequence>
<evidence type="ECO:0000259" key="4">
    <source>
        <dbReference type="PROSITE" id="PS51379"/>
    </source>
</evidence>
<keyword evidence="1" id="KW-0479">Metal-binding</keyword>
<evidence type="ECO:0000313" key="6">
    <source>
        <dbReference type="Proteomes" id="UP000282930"/>
    </source>
</evidence>
<dbReference type="Pfam" id="PF00037">
    <property type="entry name" value="Fer4"/>
    <property type="match status" value="1"/>
</dbReference>